<reference evidence="1 2" key="1">
    <citation type="submission" date="2018-04" db="EMBL/GenBank/DDBJ databases">
        <title>The genome of golden apple snail Pomacea canaliculata provides insight into stress tolerance and invasive adaptation.</title>
        <authorList>
            <person name="Liu C."/>
            <person name="Liu B."/>
            <person name="Ren Y."/>
            <person name="Zhang Y."/>
            <person name="Wang H."/>
            <person name="Li S."/>
            <person name="Jiang F."/>
            <person name="Yin L."/>
            <person name="Zhang G."/>
            <person name="Qian W."/>
            <person name="Fan W."/>
        </authorList>
    </citation>
    <scope>NUCLEOTIDE SEQUENCE [LARGE SCALE GENOMIC DNA]</scope>
    <source>
        <strain evidence="1">SZHN2017</strain>
        <tissue evidence="1">Muscle</tissue>
    </source>
</reference>
<keyword evidence="2" id="KW-1185">Reference proteome</keyword>
<dbReference type="Proteomes" id="UP000245119">
    <property type="component" value="Linkage Group LG3"/>
</dbReference>
<proteinExistence type="predicted"/>
<protein>
    <submittedName>
        <fullName evidence="1">Uncharacterized protein</fullName>
    </submittedName>
</protein>
<dbReference type="InterPro" id="IPR027417">
    <property type="entry name" value="P-loop_NTPase"/>
</dbReference>
<sequence length="757" mass="84618">MENAQQEQKAMDWLRASMMSLYPDLEKRSYFLPPVHFNHEAFQRKNIAGQVVLVASGKKDPEKVTLPHHVIPLNRLTDSEPPDHVLQESHVREDISHQHVLHCLQALAEHGPQEVMFVISKLSYSKYLSKPSFAEAAQRLPRPYTLPRQYRRGEFNILVIHQRYGILVGEVKAVGLNAGDLNKPQKQADEDIARRVEKAVKQLDKAQKMVTHLVSDLSTSLCVHKTLMLPYVSCKQLQNVLAAHSQLKEVCCQFLGVATIAEVVELCLCSDLVSDRSSPWLTEDCLPRLQQWWRRLMAKREDEVMTNELYVDLVTRFGGPATTVDIYCVNPPRLEVRTEGQGVSETGERLTRLILTPNQVNLLTSESSRLVALEGPPGTGKTVMLVLVGLQWLLEGRNVYVVSLHLGSRAASRLIHHQLTTTLTRADHTEAVPRAGKAHLMLFNLLEGKADVINTMRKVSGGGDLYVLCDEFCSEDFDKGATCFKEFVTQLSDAVPHLHLWAAAMRYSAKSLPGFQVESLTVPLRCTPVVQREVELAMEKMEKMERVSGLPLRYTTNAIPAACDGPGIIRILHKEHDHQGQNPADCYQCGQNIAHVLHHQLQVGQSALPTNIDEDIAIQSIPPPGLEYRDVFVLINAHLQDDSVNSEGQEVTLASPLVQGLRDASLPIAVVKNWGNDRTGWEGSIAEVATSIRNEITVANFWELAGLERKVVVIVQGRLPAEMDDHKTNNKLDKKRKLQMLVAMSRCTSQLIVVEAS</sequence>
<dbReference type="OrthoDB" id="6065235at2759"/>
<comment type="caution">
    <text evidence="1">The sequence shown here is derived from an EMBL/GenBank/DDBJ whole genome shotgun (WGS) entry which is preliminary data.</text>
</comment>
<gene>
    <name evidence="1" type="ORF">C0Q70_06257</name>
</gene>
<evidence type="ECO:0000313" key="2">
    <source>
        <dbReference type="Proteomes" id="UP000245119"/>
    </source>
</evidence>
<accession>A0A2T7PNG4</accession>
<name>A0A2T7PNG4_POMCA</name>
<dbReference type="AlphaFoldDB" id="A0A2T7PNG4"/>
<organism evidence="1 2">
    <name type="scientific">Pomacea canaliculata</name>
    <name type="common">Golden apple snail</name>
    <dbReference type="NCBI Taxonomy" id="400727"/>
    <lineage>
        <taxon>Eukaryota</taxon>
        <taxon>Metazoa</taxon>
        <taxon>Spiralia</taxon>
        <taxon>Lophotrochozoa</taxon>
        <taxon>Mollusca</taxon>
        <taxon>Gastropoda</taxon>
        <taxon>Caenogastropoda</taxon>
        <taxon>Architaenioglossa</taxon>
        <taxon>Ampullarioidea</taxon>
        <taxon>Ampullariidae</taxon>
        <taxon>Pomacea</taxon>
    </lineage>
</organism>
<dbReference type="OMA" id="DETEACQ"/>
<dbReference type="EMBL" id="PZQS01000003">
    <property type="protein sequence ID" value="PVD34976.1"/>
    <property type="molecule type" value="Genomic_DNA"/>
</dbReference>
<evidence type="ECO:0000313" key="1">
    <source>
        <dbReference type="EMBL" id="PVD34976.1"/>
    </source>
</evidence>
<dbReference type="SUPFAM" id="SSF52540">
    <property type="entry name" value="P-loop containing nucleoside triphosphate hydrolases"/>
    <property type="match status" value="2"/>
</dbReference>